<protein>
    <submittedName>
        <fullName evidence="3">FecR family protein</fullName>
    </submittedName>
</protein>
<dbReference type="STRING" id="1419482.SAMN05444266_11640"/>
<dbReference type="PANTHER" id="PTHR30273">
    <property type="entry name" value="PERIPLASMIC SIGNAL SENSOR AND SIGMA FACTOR ACTIVATOR FECR-RELATED"/>
    <property type="match status" value="1"/>
</dbReference>
<dbReference type="EMBL" id="FRBL01000016">
    <property type="protein sequence ID" value="SHM97960.1"/>
    <property type="molecule type" value="Genomic_DNA"/>
</dbReference>
<evidence type="ECO:0000256" key="1">
    <source>
        <dbReference type="SAM" id="Phobius"/>
    </source>
</evidence>
<reference evidence="3 4" key="1">
    <citation type="submission" date="2016-11" db="EMBL/GenBank/DDBJ databases">
        <authorList>
            <person name="Jaros S."/>
            <person name="Januszkiewicz K."/>
            <person name="Wedrychowicz H."/>
        </authorList>
    </citation>
    <scope>NUCLEOTIDE SEQUENCE [LARGE SCALE GENOMIC DNA]</scope>
    <source>
        <strain evidence="3 4">DSM 27406</strain>
    </source>
</reference>
<keyword evidence="1" id="KW-0472">Membrane</keyword>
<organism evidence="3 4">
    <name type="scientific">Chitinophaga jiangningensis</name>
    <dbReference type="NCBI Taxonomy" id="1419482"/>
    <lineage>
        <taxon>Bacteria</taxon>
        <taxon>Pseudomonadati</taxon>
        <taxon>Bacteroidota</taxon>
        <taxon>Chitinophagia</taxon>
        <taxon>Chitinophagales</taxon>
        <taxon>Chitinophagaceae</taxon>
        <taxon>Chitinophaga</taxon>
    </lineage>
</organism>
<dbReference type="InterPro" id="IPR012373">
    <property type="entry name" value="Ferrdict_sens_TM"/>
</dbReference>
<evidence type="ECO:0000313" key="4">
    <source>
        <dbReference type="Proteomes" id="UP000184420"/>
    </source>
</evidence>
<dbReference type="InterPro" id="IPR006860">
    <property type="entry name" value="FecR"/>
</dbReference>
<feature type="transmembrane region" description="Helical" evidence="1">
    <location>
        <begin position="90"/>
        <end position="108"/>
    </location>
</feature>
<keyword evidence="1" id="KW-0812">Transmembrane</keyword>
<gene>
    <name evidence="3" type="ORF">SAMN05444266_11640</name>
</gene>
<dbReference type="AlphaFoldDB" id="A0A1M7N367"/>
<proteinExistence type="predicted"/>
<dbReference type="Proteomes" id="UP000184420">
    <property type="component" value="Unassembled WGS sequence"/>
</dbReference>
<feature type="domain" description="FecR protein" evidence="2">
    <location>
        <begin position="116"/>
        <end position="209"/>
    </location>
</feature>
<dbReference type="RefSeq" id="WP_073087766.1">
    <property type="nucleotide sequence ID" value="NZ_FRBL01000016.1"/>
</dbReference>
<name>A0A1M7N367_9BACT</name>
<evidence type="ECO:0000313" key="3">
    <source>
        <dbReference type="EMBL" id="SHM97960.1"/>
    </source>
</evidence>
<accession>A0A1M7N367</accession>
<dbReference type="GO" id="GO:0016989">
    <property type="term" value="F:sigma factor antagonist activity"/>
    <property type="evidence" value="ECO:0007669"/>
    <property type="project" value="TreeGrafter"/>
</dbReference>
<dbReference type="PANTHER" id="PTHR30273:SF2">
    <property type="entry name" value="PROTEIN FECR"/>
    <property type="match status" value="1"/>
</dbReference>
<dbReference type="PIRSF" id="PIRSF018266">
    <property type="entry name" value="FecR"/>
    <property type="match status" value="1"/>
</dbReference>
<sequence>MNNRKAYIQQLLHSDNWSAEQWNWMKTYLDGEDLSELQAVAAEDFQLELTEMKSTLDKKVSAAMLANIHRRAGITDNNFRGVFRLYTRRIAAAAIGLLVISVAAYILLRNNSNMLIVSADKERTTVTLPDGSDVVLEKGASIRYPKNFGTNTRELTLKGEAYFNVKHAAKAAFTISSKYLKTTVLGTAFNMDVRDNEEVKVVVISGKVQVDAHNGNKTSARTEVLTANKELVLNTQTNEIQLIDGTDDARFYARKSTGVLTYKGESVVTVLRDLERIYNVPLDARNIRQCPIFSNFNINDDLRKQLDLIAAPFRNAKVNELENGKGFMITGEACE</sequence>
<keyword evidence="1" id="KW-1133">Transmembrane helix</keyword>
<dbReference type="Gene3D" id="2.60.120.1440">
    <property type="match status" value="1"/>
</dbReference>
<dbReference type="OrthoDB" id="645173at2"/>
<evidence type="ECO:0000259" key="2">
    <source>
        <dbReference type="Pfam" id="PF04773"/>
    </source>
</evidence>
<keyword evidence="4" id="KW-1185">Reference proteome</keyword>
<dbReference type="Pfam" id="PF04773">
    <property type="entry name" value="FecR"/>
    <property type="match status" value="1"/>
</dbReference>